<comment type="caution">
    <text evidence="1">The sequence shown here is derived from an EMBL/GenBank/DDBJ whole genome shotgun (WGS) entry which is preliminary data.</text>
</comment>
<evidence type="ECO:0000313" key="2">
    <source>
        <dbReference type="Proteomes" id="UP001153331"/>
    </source>
</evidence>
<protein>
    <submittedName>
        <fullName evidence="1">Uncharacterized protein</fullName>
    </submittedName>
</protein>
<reference evidence="1" key="1">
    <citation type="submission" date="2022-11" db="EMBL/GenBank/DDBJ databases">
        <title>Genome Sequence of Boeremia exigua.</title>
        <authorList>
            <person name="Buettner E."/>
        </authorList>
    </citation>
    <scope>NUCLEOTIDE SEQUENCE</scope>
    <source>
        <strain evidence="1">CU02</strain>
    </source>
</reference>
<evidence type="ECO:0000313" key="1">
    <source>
        <dbReference type="EMBL" id="KAJ8109963.1"/>
    </source>
</evidence>
<organism evidence="1 2">
    <name type="scientific">Boeremia exigua</name>
    <dbReference type="NCBI Taxonomy" id="749465"/>
    <lineage>
        <taxon>Eukaryota</taxon>
        <taxon>Fungi</taxon>
        <taxon>Dikarya</taxon>
        <taxon>Ascomycota</taxon>
        <taxon>Pezizomycotina</taxon>
        <taxon>Dothideomycetes</taxon>
        <taxon>Pleosporomycetidae</taxon>
        <taxon>Pleosporales</taxon>
        <taxon>Pleosporineae</taxon>
        <taxon>Didymellaceae</taxon>
        <taxon>Boeremia</taxon>
    </lineage>
</organism>
<dbReference type="EMBL" id="JAPHNI010000550">
    <property type="protein sequence ID" value="KAJ8109963.1"/>
    <property type="molecule type" value="Genomic_DNA"/>
</dbReference>
<sequence length="188" mass="19636">MLFQKFVVAAALTALVAAQEIERSDIPQQCTQVCARVLEIARDCDNRFDDNTEIQCICNATDARTLLPACDACVQQYDTDVDDDDDDFDDNNDNDVREVLNRCNFPVQSTFNSASIGSIATATATTGVSATRSSGNVAITNAASTSSAPPQISQASSAPSQVSQNAAPAMTAAAGMGFGALGLVLGML</sequence>
<gene>
    <name evidence="1" type="ORF">OPT61_g7070</name>
</gene>
<name>A0ACC2I4R9_9PLEO</name>
<keyword evidence="2" id="KW-1185">Reference proteome</keyword>
<dbReference type="Proteomes" id="UP001153331">
    <property type="component" value="Unassembled WGS sequence"/>
</dbReference>
<accession>A0ACC2I4R9</accession>
<proteinExistence type="predicted"/>